<reference evidence="1 2" key="1">
    <citation type="journal article" date="2021" name="bioRxiv">
        <title>The Gossypium anomalum genome as a resource for cotton improvement and evolutionary analysis of hybrid incompatibility.</title>
        <authorList>
            <person name="Grover C.E."/>
            <person name="Yuan D."/>
            <person name="Arick M.A."/>
            <person name="Miller E.R."/>
            <person name="Hu G."/>
            <person name="Peterson D.G."/>
            <person name="Wendel J.F."/>
            <person name="Udall J.A."/>
        </authorList>
    </citation>
    <scope>NUCLEOTIDE SEQUENCE [LARGE SCALE GENOMIC DNA]</scope>
    <source>
        <strain evidence="1">JFW-Udall</strain>
        <tissue evidence="1">Leaf</tissue>
    </source>
</reference>
<evidence type="ECO:0008006" key="3">
    <source>
        <dbReference type="Google" id="ProtNLM"/>
    </source>
</evidence>
<keyword evidence="2" id="KW-1185">Reference proteome</keyword>
<protein>
    <recommendedName>
        <fullName evidence="3">Protein kinase domain-containing protein</fullName>
    </recommendedName>
</protein>
<proteinExistence type="predicted"/>
<dbReference type="OrthoDB" id="25592at2759"/>
<dbReference type="AlphaFoldDB" id="A0A8J5Y1Y7"/>
<name>A0A8J5Y1Y7_9ROSI</name>
<evidence type="ECO:0000313" key="2">
    <source>
        <dbReference type="Proteomes" id="UP000701853"/>
    </source>
</evidence>
<sequence>MKVKLVKIKVLGKGSHGVVHLVKTLASIYNQIYAVNLSIFPILFNVMVSRVLSKNEESFTCSLRIDEQVWWVLDIHEKWLIHFDLKPDNILPFPPQHGTGLPTLNIADSRYYIPLESIVEAVSSALDIRDKLLRGESPNILEGVLKLGKSFLMECFTIDPNKR</sequence>
<comment type="caution">
    <text evidence="1">The sequence shown here is derived from an EMBL/GenBank/DDBJ whole genome shotgun (WGS) entry which is preliminary data.</text>
</comment>
<dbReference type="SUPFAM" id="SSF56112">
    <property type="entry name" value="Protein kinase-like (PK-like)"/>
    <property type="match status" value="1"/>
</dbReference>
<organism evidence="1 2">
    <name type="scientific">Gossypium anomalum</name>
    <dbReference type="NCBI Taxonomy" id="47600"/>
    <lineage>
        <taxon>Eukaryota</taxon>
        <taxon>Viridiplantae</taxon>
        <taxon>Streptophyta</taxon>
        <taxon>Embryophyta</taxon>
        <taxon>Tracheophyta</taxon>
        <taxon>Spermatophyta</taxon>
        <taxon>Magnoliopsida</taxon>
        <taxon>eudicotyledons</taxon>
        <taxon>Gunneridae</taxon>
        <taxon>Pentapetalae</taxon>
        <taxon>rosids</taxon>
        <taxon>malvids</taxon>
        <taxon>Malvales</taxon>
        <taxon>Malvaceae</taxon>
        <taxon>Malvoideae</taxon>
        <taxon>Gossypium</taxon>
    </lineage>
</organism>
<gene>
    <name evidence="1" type="ORF">CXB51_025481</name>
</gene>
<dbReference type="EMBL" id="JAHUZN010000010">
    <property type="protein sequence ID" value="KAG8480896.1"/>
    <property type="molecule type" value="Genomic_DNA"/>
</dbReference>
<dbReference type="InterPro" id="IPR011009">
    <property type="entry name" value="Kinase-like_dom_sf"/>
</dbReference>
<evidence type="ECO:0000313" key="1">
    <source>
        <dbReference type="EMBL" id="KAG8480896.1"/>
    </source>
</evidence>
<accession>A0A8J5Y1Y7</accession>
<dbReference type="Proteomes" id="UP000701853">
    <property type="component" value="Chromosome 10"/>
</dbReference>